<protein>
    <submittedName>
        <fullName evidence="5">GntR family transcriptional regulator</fullName>
    </submittedName>
</protein>
<keyword evidence="3" id="KW-0804">Transcription</keyword>
<evidence type="ECO:0000313" key="5">
    <source>
        <dbReference type="EMBL" id="OQS35894.1"/>
    </source>
</evidence>
<dbReference type="InterPro" id="IPR036390">
    <property type="entry name" value="WH_DNA-bd_sf"/>
</dbReference>
<dbReference type="InterPro" id="IPR011711">
    <property type="entry name" value="GntR_C"/>
</dbReference>
<dbReference type="PANTHER" id="PTHR43537:SF51">
    <property type="entry name" value="HTH-TYPE TRANSCRIPTIONAL REGULATOR LGOR-RELATED"/>
    <property type="match status" value="1"/>
</dbReference>
<dbReference type="Proteomes" id="UP000192721">
    <property type="component" value="Unassembled WGS sequence"/>
</dbReference>
<dbReference type="PROSITE" id="PS50949">
    <property type="entry name" value="HTH_GNTR"/>
    <property type="match status" value="1"/>
</dbReference>
<comment type="caution">
    <text evidence="5">The sequence shown here is derived from an EMBL/GenBank/DDBJ whole genome shotgun (WGS) entry which is preliminary data.</text>
</comment>
<dbReference type="GO" id="GO:0003700">
    <property type="term" value="F:DNA-binding transcription factor activity"/>
    <property type="evidence" value="ECO:0007669"/>
    <property type="project" value="InterPro"/>
</dbReference>
<proteinExistence type="predicted"/>
<dbReference type="InterPro" id="IPR000524">
    <property type="entry name" value="Tscrpt_reg_HTH_GntR"/>
</dbReference>
<evidence type="ECO:0000256" key="1">
    <source>
        <dbReference type="ARBA" id="ARBA00023015"/>
    </source>
</evidence>
<dbReference type="Gene3D" id="1.10.10.10">
    <property type="entry name" value="Winged helix-like DNA-binding domain superfamily/Winged helix DNA-binding domain"/>
    <property type="match status" value="1"/>
</dbReference>
<sequence length="237" mass="25701">MFTSSKLGDVAARNILDAIKRGIWLPGEMLPSQRDLAEQFGISRPPLREAISVLEALGFVRSHPGKGVFVVSADPQGEPFAPPTVRPEDVFQLRLALEPFVVGLVAQSIASEELMQLRLTLLDMREALEAGEMAAAVEADILFHRQLVGFSRNPVFKQSMEQASEAIGHARAIMLARPQELQAALIEKEAILRAIKAHDSAAASAAMQQHIIHACERLGIPVRGTSVVWSQQGEGGT</sequence>
<dbReference type="SMART" id="SM00345">
    <property type="entry name" value="HTH_GNTR"/>
    <property type="match status" value="1"/>
</dbReference>
<dbReference type="CDD" id="cd07377">
    <property type="entry name" value="WHTH_GntR"/>
    <property type="match status" value="1"/>
</dbReference>
<evidence type="ECO:0000256" key="2">
    <source>
        <dbReference type="ARBA" id="ARBA00023125"/>
    </source>
</evidence>
<dbReference type="PANTHER" id="PTHR43537">
    <property type="entry name" value="TRANSCRIPTIONAL REGULATOR, GNTR FAMILY"/>
    <property type="match status" value="1"/>
</dbReference>
<feature type="domain" description="HTH gntR-type" evidence="4">
    <location>
        <begin position="5"/>
        <end position="73"/>
    </location>
</feature>
<dbReference type="Pfam" id="PF00392">
    <property type="entry name" value="GntR"/>
    <property type="match status" value="1"/>
</dbReference>
<evidence type="ECO:0000256" key="3">
    <source>
        <dbReference type="ARBA" id="ARBA00023163"/>
    </source>
</evidence>
<dbReference type="InterPro" id="IPR036388">
    <property type="entry name" value="WH-like_DNA-bd_sf"/>
</dbReference>
<evidence type="ECO:0000259" key="4">
    <source>
        <dbReference type="PROSITE" id="PS50949"/>
    </source>
</evidence>
<dbReference type="EMBL" id="MUKV01000025">
    <property type="protein sequence ID" value="OQS35894.1"/>
    <property type="molecule type" value="Genomic_DNA"/>
</dbReference>
<dbReference type="InterPro" id="IPR008920">
    <property type="entry name" value="TF_FadR/GntR_C"/>
</dbReference>
<dbReference type="SUPFAM" id="SSF48008">
    <property type="entry name" value="GntR ligand-binding domain-like"/>
    <property type="match status" value="1"/>
</dbReference>
<dbReference type="PRINTS" id="PR00035">
    <property type="entry name" value="HTHGNTR"/>
</dbReference>
<keyword evidence="2" id="KW-0238">DNA-binding</keyword>
<dbReference type="AlphaFoldDB" id="A0A1W0CM48"/>
<accession>A0A1W0CM48</accession>
<dbReference type="GO" id="GO:0003677">
    <property type="term" value="F:DNA binding"/>
    <property type="evidence" value="ECO:0007669"/>
    <property type="project" value="UniProtKB-KW"/>
</dbReference>
<dbReference type="SUPFAM" id="SSF46785">
    <property type="entry name" value="Winged helix' DNA-binding domain"/>
    <property type="match status" value="1"/>
</dbReference>
<dbReference type="SMART" id="SM00895">
    <property type="entry name" value="FCD"/>
    <property type="match status" value="1"/>
</dbReference>
<organism evidence="5 6">
    <name type="scientific">Chromobacterium haemolyticum</name>
    <dbReference type="NCBI Taxonomy" id="394935"/>
    <lineage>
        <taxon>Bacteria</taxon>
        <taxon>Pseudomonadati</taxon>
        <taxon>Pseudomonadota</taxon>
        <taxon>Betaproteobacteria</taxon>
        <taxon>Neisseriales</taxon>
        <taxon>Chromobacteriaceae</taxon>
        <taxon>Chromobacterium</taxon>
    </lineage>
</organism>
<gene>
    <name evidence="5" type="ORF">B0T45_16955</name>
</gene>
<dbReference type="Gene3D" id="1.20.120.530">
    <property type="entry name" value="GntR ligand-binding domain-like"/>
    <property type="match status" value="1"/>
</dbReference>
<keyword evidence="1" id="KW-0805">Transcription regulation</keyword>
<name>A0A1W0CM48_9NEIS</name>
<dbReference type="Pfam" id="PF07729">
    <property type="entry name" value="FCD"/>
    <property type="match status" value="1"/>
</dbReference>
<evidence type="ECO:0000313" key="6">
    <source>
        <dbReference type="Proteomes" id="UP000192721"/>
    </source>
</evidence>
<reference evidence="5 6" key="1">
    <citation type="submission" date="2017-02" db="EMBL/GenBank/DDBJ databases">
        <title>Chromobacterium haemolyticum H5244.</title>
        <authorList>
            <person name="Gulvik C.A."/>
        </authorList>
    </citation>
    <scope>NUCLEOTIDE SEQUENCE [LARGE SCALE GENOMIC DNA]</scope>
    <source>
        <strain evidence="5 6">H5244</strain>
    </source>
</reference>